<organism evidence="3 4">
    <name type="scientific">Microthlaspi erraticum</name>
    <dbReference type="NCBI Taxonomy" id="1685480"/>
    <lineage>
        <taxon>Eukaryota</taxon>
        <taxon>Viridiplantae</taxon>
        <taxon>Streptophyta</taxon>
        <taxon>Embryophyta</taxon>
        <taxon>Tracheophyta</taxon>
        <taxon>Spermatophyta</taxon>
        <taxon>Magnoliopsida</taxon>
        <taxon>eudicotyledons</taxon>
        <taxon>Gunneridae</taxon>
        <taxon>Pentapetalae</taxon>
        <taxon>rosids</taxon>
        <taxon>malvids</taxon>
        <taxon>Brassicales</taxon>
        <taxon>Brassicaceae</taxon>
        <taxon>Coluteocarpeae</taxon>
        <taxon>Microthlaspi</taxon>
    </lineage>
</organism>
<evidence type="ECO:0000313" key="4">
    <source>
        <dbReference type="Proteomes" id="UP000467841"/>
    </source>
</evidence>
<dbReference type="PANTHER" id="PTHR45835">
    <property type="entry name" value="YALI0A06105P"/>
    <property type="match status" value="1"/>
</dbReference>
<feature type="compositionally biased region" description="Basic residues" evidence="1">
    <location>
        <begin position="160"/>
        <end position="170"/>
    </location>
</feature>
<dbReference type="OrthoDB" id="1111868at2759"/>
<dbReference type="InterPro" id="IPR056924">
    <property type="entry name" value="SH3_Tf2-1"/>
</dbReference>
<dbReference type="InterPro" id="IPR036397">
    <property type="entry name" value="RNaseH_sf"/>
</dbReference>
<feature type="region of interest" description="Disordered" evidence="1">
    <location>
        <begin position="160"/>
        <end position="196"/>
    </location>
</feature>
<dbReference type="GO" id="GO:0015074">
    <property type="term" value="P:DNA integration"/>
    <property type="evidence" value="ECO:0007669"/>
    <property type="project" value="InterPro"/>
</dbReference>
<feature type="compositionally biased region" description="Acidic residues" evidence="1">
    <location>
        <begin position="76"/>
        <end position="93"/>
    </location>
</feature>
<dbReference type="AlphaFoldDB" id="A0A6D2JEP7"/>
<evidence type="ECO:0000259" key="2">
    <source>
        <dbReference type="PROSITE" id="PS50994"/>
    </source>
</evidence>
<proteinExistence type="predicted"/>
<evidence type="ECO:0000256" key="1">
    <source>
        <dbReference type="SAM" id="MobiDB-lite"/>
    </source>
</evidence>
<feature type="compositionally biased region" description="Basic and acidic residues" evidence="1">
    <location>
        <begin position="171"/>
        <end position="194"/>
    </location>
</feature>
<feature type="region of interest" description="Disordered" evidence="1">
    <location>
        <begin position="29"/>
        <end position="51"/>
    </location>
</feature>
<keyword evidence="4" id="KW-1185">Reference proteome</keyword>
<dbReference type="Proteomes" id="UP000467841">
    <property type="component" value="Unassembled WGS sequence"/>
</dbReference>
<dbReference type="InterPro" id="IPR001584">
    <property type="entry name" value="Integrase_cat-core"/>
</dbReference>
<protein>
    <recommendedName>
        <fullName evidence="2">Integrase catalytic domain-containing protein</fullName>
    </recommendedName>
</protein>
<sequence length="609" mass="69047">MVTATKDPSPSHHSAKKVRKALDFNAVVAGDEEAGSNTNHAANERVADDIVPVDETLAQEEGEDGETWWNEVIEEEPGEEEAGEELMEEEENPMETQGSNDMQMEVSDNGGNLLAVEQFVEVEAKEVGKSKVGERKTGVQRKKAVRAAVGVAGGPLRRMIHGAKTPRRKTSAKETQRPGEKLAGRDKEPEKDPSETLGLEAVDQADLLSRTRVAQQSDQSLLDATRVTGSEYELDRVEAWPVELRNSTGWSSRRSSWSSRWLLPSSFAYPVELRPCAKSLHAPHSAHFLAIKKTDGAAVLARKFVREIVRLHGVPASIVSDRDPRFTSEFWRAFQAEMGTKVHLSTAYHPQTDGQSERTIQTLEDLLRMCVLDWGGHWADHLSLVEFAYNNSFQASIGMAPFEALYGRPCRTPLCWTQVGERSMYGATYVQETTEKVRVVRLNMKEAQDRQKSYADRRRRELEFQVGDRVYLKMAMLRGPNRSIAENKLSPRFMGPFPVVERVGPLAYRLELPEIMKAFHKVFHVSMLRKCLHPTEELVARIPEDLQPDLTVPAVPVRILERREKVLRNKRIPLLRILWDCSGSTEETWEPEAKMKLKFRKWFDKQVEE</sequence>
<accession>A0A6D2JEP7</accession>
<dbReference type="PANTHER" id="PTHR45835:SF99">
    <property type="entry name" value="CHROMO DOMAIN-CONTAINING PROTEIN-RELATED"/>
    <property type="match status" value="1"/>
</dbReference>
<dbReference type="GO" id="GO:0003676">
    <property type="term" value="F:nucleic acid binding"/>
    <property type="evidence" value="ECO:0007669"/>
    <property type="project" value="InterPro"/>
</dbReference>
<name>A0A6D2JEP7_9BRAS</name>
<feature type="domain" description="Integrase catalytic" evidence="2">
    <location>
        <begin position="297"/>
        <end position="409"/>
    </location>
</feature>
<feature type="region of interest" description="Disordered" evidence="1">
    <location>
        <begin position="76"/>
        <end position="107"/>
    </location>
</feature>
<dbReference type="Pfam" id="PF24626">
    <property type="entry name" value="SH3_Tf2-1"/>
    <property type="match status" value="1"/>
</dbReference>
<evidence type="ECO:0000313" key="3">
    <source>
        <dbReference type="EMBL" id="CAA7035492.1"/>
    </source>
</evidence>
<dbReference type="EMBL" id="CACVBM020001159">
    <property type="protein sequence ID" value="CAA7035492.1"/>
    <property type="molecule type" value="Genomic_DNA"/>
</dbReference>
<gene>
    <name evidence="3" type="ORF">MERR_LOCUS22727</name>
</gene>
<dbReference type="Gene3D" id="3.30.420.10">
    <property type="entry name" value="Ribonuclease H-like superfamily/Ribonuclease H"/>
    <property type="match status" value="1"/>
</dbReference>
<reference evidence="3" key="1">
    <citation type="submission" date="2020-01" db="EMBL/GenBank/DDBJ databases">
        <authorList>
            <person name="Mishra B."/>
        </authorList>
    </citation>
    <scope>NUCLEOTIDE SEQUENCE [LARGE SCALE GENOMIC DNA]</scope>
</reference>
<dbReference type="SUPFAM" id="SSF53098">
    <property type="entry name" value="Ribonuclease H-like"/>
    <property type="match status" value="1"/>
</dbReference>
<dbReference type="InterPro" id="IPR012337">
    <property type="entry name" value="RNaseH-like_sf"/>
</dbReference>
<dbReference type="PROSITE" id="PS50994">
    <property type="entry name" value="INTEGRASE"/>
    <property type="match status" value="1"/>
</dbReference>
<comment type="caution">
    <text evidence="3">The sequence shown here is derived from an EMBL/GenBank/DDBJ whole genome shotgun (WGS) entry which is preliminary data.</text>
</comment>